<organism evidence="2 3">
    <name type="scientific">Geodia barretti</name>
    <name type="common">Barrett's horny sponge</name>
    <dbReference type="NCBI Taxonomy" id="519541"/>
    <lineage>
        <taxon>Eukaryota</taxon>
        <taxon>Metazoa</taxon>
        <taxon>Porifera</taxon>
        <taxon>Demospongiae</taxon>
        <taxon>Heteroscleromorpha</taxon>
        <taxon>Tetractinellida</taxon>
        <taxon>Astrophorina</taxon>
        <taxon>Geodiidae</taxon>
        <taxon>Geodia</taxon>
    </lineage>
</organism>
<evidence type="ECO:0000313" key="2">
    <source>
        <dbReference type="EMBL" id="CAI7996621.1"/>
    </source>
</evidence>
<gene>
    <name evidence="2" type="ORF">GBAR_LOCUS1907</name>
</gene>
<name>A0AA35QYL8_GEOBA</name>
<feature type="chain" id="PRO_5041409408" description="ZP domain-containing protein" evidence="1">
    <location>
        <begin position="19"/>
        <end position="259"/>
    </location>
</feature>
<dbReference type="InterPro" id="IPR038081">
    <property type="entry name" value="CalX-like_sf"/>
</dbReference>
<evidence type="ECO:0000313" key="3">
    <source>
        <dbReference type="Proteomes" id="UP001174909"/>
    </source>
</evidence>
<keyword evidence="3" id="KW-1185">Reference proteome</keyword>
<dbReference type="Proteomes" id="UP001174909">
    <property type="component" value="Unassembled WGS sequence"/>
</dbReference>
<sequence length="259" mass="28541">MTMVSSWFLHGLHNNVSALASDLFVVAFVKTTYTVDENVGSVSVCVNLTQPAIDILDETVNVSVIGNFNSMYIPAGSPQATPDRPQSLGRYLRIEGTDYEQQTPSVNAIDALLREETRIVCYNQTIYEDQRLERNEYLGLELRVLNNSLTTALTVAKPTFDQSSILILDNDNAAVGLERTSYTVSGPVVTVQICALVYSPLISCPIEFPFTLGLSAANAQVMLSFDICETRSCVYVNIDTNERRQTPNIQLGANTISRQ</sequence>
<reference evidence="2" key="1">
    <citation type="submission" date="2023-03" db="EMBL/GenBank/DDBJ databases">
        <authorList>
            <person name="Steffen K."/>
            <person name="Cardenas P."/>
        </authorList>
    </citation>
    <scope>NUCLEOTIDE SEQUENCE</scope>
</reference>
<proteinExistence type="predicted"/>
<evidence type="ECO:0008006" key="4">
    <source>
        <dbReference type="Google" id="ProtNLM"/>
    </source>
</evidence>
<protein>
    <recommendedName>
        <fullName evidence="4">ZP domain-containing protein</fullName>
    </recommendedName>
</protein>
<accession>A0AA35QYL8</accession>
<dbReference type="Gene3D" id="2.60.40.2030">
    <property type="match status" value="1"/>
</dbReference>
<feature type="signal peptide" evidence="1">
    <location>
        <begin position="1"/>
        <end position="18"/>
    </location>
</feature>
<dbReference type="AlphaFoldDB" id="A0AA35QYL8"/>
<keyword evidence="1" id="KW-0732">Signal</keyword>
<comment type="caution">
    <text evidence="2">The sequence shown here is derived from an EMBL/GenBank/DDBJ whole genome shotgun (WGS) entry which is preliminary data.</text>
</comment>
<evidence type="ECO:0000256" key="1">
    <source>
        <dbReference type="SAM" id="SignalP"/>
    </source>
</evidence>
<dbReference type="EMBL" id="CASHTH010000275">
    <property type="protein sequence ID" value="CAI7996621.1"/>
    <property type="molecule type" value="Genomic_DNA"/>
</dbReference>